<dbReference type="PANTHER" id="PTHR47691">
    <property type="entry name" value="REGULATOR-RELATED"/>
    <property type="match status" value="1"/>
</dbReference>
<dbReference type="RefSeq" id="WP_106286911.1">
    <property type="nucleotide sequence ID" value="NZ_CAWNTC010000136.1"/>
</dbReference>
<dbReference type="Pfam" id="PF05729">
    <property type="entry name" value="NACHT"/>
    <property type="match status" value="1"/>
</dbReference>
<proteinExistence type="predicted"/>
<reference evidence="3 4" key="2">
    <citation type="submission" date="2018-03" db="EMBL/GenBank/DDBJ databases">
        <title>The ancient ancestry and fast evolution of plastids.</title>
        <authorList>
            <person name="Moore K.R."/>
            <person name="Magnabosco C."/>
            <person name="Momper L."/>
            <person name="Gold D.A."/>
            <person name="Bosak T."/>
            <person name="Fournier G.P."/>
        </authorList>
    </citation>
    <scope>NUCLEOTIDE SEQUENCE [LARGE SCALE GENOMIC DNA]</scope>
    <source>
        <strain evidence="3 4">CCAP 1448/3</strain>
    </source>
</reference>
<dbReference type="InterPro" id="IPR007111">
    <property type="entry name" value="NACHT_NTPase"/>
</dbReference>
<feature type="domain" description="NACHT" evidence="1">
    <location>
        <begin position="139"/>
        <end position="300"/>
    </location>
</feature>
<dbReference type="PANTHER" id="PTHR47691:SF3">
    <property type="entry name" value="HTH-TYPE TRANSCRIPTIONAL REGULATOR RV0890C-RELATED"/>
    <property type="match status" value="1"/>
</dbReference>
<dbReference type="Gene3D" id="3.40.50.300">
    <property type="entry name" value="P-loop containing nucleotide triphosphate hydrolases"/>
    <property type="match status" value="1"/>
</dbReference>
<feature type="domain" description="vWA-MoxR associated protein N-terminal HTH" evidence="2">
    <location>
        <begin position="1"/>
        <end position="85"/>
    </location>
</feature>
<sequence>MNCDEALKEVDDLVFTKAGRRLDRLEKMIVEAAWCDKDYKEIADLPCSVDHLRSNVGRKLWTLLTGVMGKGEKVTKKRFRAILEQRVAERGFSSSSDLGIPPSCSLPDILGGQAPEVVNFSGRSLELTTLKEWVCQQQCVVITGEAGIGKSSLIAKLIQVLSADPHPQSPFVGLVWRSLSHAPSISDLVTDLIQLTSVNSSDLDLPESLPGRTSRLLKQLQSRRYLVVLDAAENLIHAANSSSESYRVFWRQLVEEQHQSCFLITSRETINEIVKLQFSGKPARSLKIKGLTGNDAKKIFQLKGLTGQEKWGELIQTYRGNPLALETVASRIQYYFGGNTEKFLQYQTTFVNEAFMAMLNQQFGQAELLSDLEKTIMIYLAGELSNNLMSIPLTKLLNDLKIQRKFGSISEIIRALEVLESRSLIEVSPDHITKEATFTLQPVVKKYVLTDPKGLVRQGMATLQSA</sequence>
<comment type="caution">
    <text evidence="3">The sequence shown here is derived from an EMBL/GenBank/DDBJ whole genome shotgun (WGS) entry which is preliminary data.</text>
</comment>
<dbReference type="Pfam" id="PF26355">
    <property type="entry name" value="HTH_VMAP-M9"/>
    <property type="match status" value="1"/>
</dbReference>
<accession>A0A2T1C9X6</accession>
<protein>
    <submittedName>
        <fullName evidence="3">Uncharacterized protein</fullName>
    </submittedName>
</protein>
<organism evidence="3 4">
    <name type="scientific">Merismopedia glauca CCAP 1448/3</name>
    <dbReference type="NCBI Taxonomy" id="1296344"/>
    <lineage>
        <taxon>Bacteria</taxon>
        <taxon>Bacillati</taxon>
        <taxon>Cyanobacteriota</taxon>
        <taxon>Cyanophyceae</taxon>
        <taxon>Synechococcales</taxon>
        <taxon>Merismopediaceae</taxon>
        <taxon>Merismopedia</taxon>
    </lineage>
</organism>
<dbReference type="SUPFAM" id="SSF52540">
    <property type="entry name" value="P-loop containing nucleoside triphosphate hydrolases"/>
    <property type="match status" value="1"/>
</dbReference>
<gene>
    <name evidence="3" type="ORF">C7B64_01570</name>
</gene>
<dbReference type="Proteomes" id="UP000238762">
    <property type="component" value="Unassembled WGS sequence"/>
</dbReference>
<dbReference type="OrthoDB" id="572669at2"/>
<evidence type="ECO:0000259" key="1">
    <source>
        <dbReference type="Pfam" id="PF05729"/>
    </source>
</evidence>
<reference evidence="3 4" key="1">
    <citation type="submission" date="2018-02" db="EMBL/GenBank/DDBJ databases">
        <authorList>
            <person name="Cohen D.B."/>
            <person name="Kent A.D."/>
        </authorList>
    </citation>
    <scope>NUCLEOTIDE SEQUENCE [LARGE SCALE GENOMIC DNA]</scope>
    <source>
        <strain evidence="3 4">CCAP 1448/3</strain>
    </source>
</reference>
<dbReference type="EMBL" id="PVWJ01000005">
    <property type="protein sequence ID" value="PSB04943.1"/>
    <property type="molecule type" value="Genomic_DNA"/>
</dbReference>
<dbReference type="AlphaFoldDB" id="A0A2T1C9X6"/>
<dbReference type="InterPro" id="IPR027417">
    <property type="entry name" value="P-loop_NTPase"/>
</dbReference>
<keyword evidence="4" id="KW-1185">Reference proteome</keyword>
<evidence type="ECO:0000313" key="3">
    <source>
        <dbReference type="EMBL" id="PSB04943.1"/>
    </source>
</evidence>
<evidence type="ECO:0000313" key="4">
    <source>
        <dbReference type="Proteomes" id="UP000238762"/>
    </source>
</evidence>
<dbReference type="InterPro" id="IPR058651">
    <property type="entry name" value="HTH_VMAP-M9"/>
</dbReference>
<name>A0A2T1C9X6_9CYAN</name>
<dbReference type="PRINTS" id="PR00364">
    <property type="entry name" value="DISEASERSIST"/>
</dbReference>
<evidence type="ECO:0000259" key="2">
    <source>
        <dbReference type="Pfam" id="PF26355"/>
    </source>
</evidence>